<dbReference type="FunFam" id="2.130.10.10:FF:001057">
    <property type="entry name" value="Nuclear pore complex subunit Nup133, putative"/>
    <property type="match status" value="1"/>
</dbReference>
<evidence type="ECO:0000256" key="4">
    <source>
        <dbReference type="ARBA" id="ARBA00022816"/>
    </source>
</evidence>
<name>A0A9N9QAX4_9HELO</name>
<evidence type="ECO:0000256" key="5">
    <source>
        <dbReference type="ARBA" id="ARBA00022927"/>
    </source>
</evidence>
<evidence type="ECO:0000256" key="2">
    <source>
        <dbReference type="ARBA" id="ARBA00005569"/>
    </source>
</evidence>
<dbReference type="SUPFAM" id="SSF117289">
    <property type="entry name" value="Nucleoporin domain"/>
    <property type="match status" value="1"/>
</dbReference>
<dbReference type="InterPro" id="IPR037624">
    <property type="entry name" value="Nup133-like"/>
</dbReference>
<dbReference type="GO" id="GO:0000972">
    <property type="term" value="P:transcription-dependent tethering of RNA polymerase II gene DNA at nuclear periphery"/>
    <property type="evidence" value="ECO:0007669"/>
    <property type="project" value="TreeGrafter"/>
</dbReference>
<evidence type="ECO:0000259" key="9">
    <source>
        <dbReference type="Pfam" id="PF03177"/>
    </source>
</evidence>
<keyword evidence="3" id="KW-0813">Transport</keyword>
<dbReference type="Gene3D" id="1.20.58.1380">
    <property type="match status" value="1"/>
</dbReference>
<keyword evidence="5" id="KW-0653">Protein transport</keyword>
<feature type="region of interest" description="Disordered" evidence="8">
    <location>
        <begin position="1"/>
        <end position="54"/>
    </location>
</feature>
<comment type="subcellular location">
    <subcellularLocation>
        <location evidence="1">Nucleus envelope</location>
    </subcellularLocation>
</comment>
<evidence type="ECO:0000256" key="3">
    <source>
        <dbReference type="ARBA" id="ARBA00022448"/>
    </source>
</evidence>
<keyword evidence="6" id="KW-0811">Translocation</keyword>
<keyword evidence="4" id="KW-0509">mRNA transport</keyword>
<comment type="similarity">
    <text evidence="2">Belongs to the nucleoporin Nup133 family.</text>
</comment>
<dbReference type="GO" id="GO:0017056">
    <property type="term" value="F:structural constituent of nuclear pore"/>
    <property type="evidence" value="ECO:0007669"/>
    <property type="project" value="InterPro"/>
</dbReference>
<organism evidence="11 12">
    <name type="scientific">Hymenoscyphus albidus</name>
    <dbReference type="NCBI Taxonomy" id="595503"/>
    <lineage>
        <taxon>Eukaryota</taxon>
        <taxon>Fungi</taxon>
        <taxon>Dikarya</taxon>
        <taxon>Ascomycota</taxon>
        <taxon>Pezizomycotina</taxon>
        <taxon>Leotiomycetes</taxon>
        <taxon>Helotiales</taxon>
        <taxon>Helotiaceae</taxon>
        <taxon>Hymenoscyphus</taxon>
    </lineage>
</organism>
<feature type="compositionally biased region" description="Polar residues" evidence="8">
    <location>
        <begin position="1"/>
        <end position="15"/>
    </location>
</feature>
<dbReference type="EMBL" id="CAJVRM010000400">
    <property type="protein sequence ID" value="CAG8980611.1"/>
    <property type="molecule type" value="Genomic_DNA"/>
</dbReference>
<dbReference type="OrthoDB" id="103454at2759"/>
<feature type="domain" description="Nucleoporin Nup133/Nup155-like C-terminal" evidence="9">
    <location>
        <begin position="668"/>
        <end position="1316"/>
    </location>
</feature>
<dbReference type="PANTHER" id="PTHR13405">
    <property type="entry name" value="NUCLEAR PORE COMPLEX PROTEIN NUP133"/>
    <property type="match status" value="1"/>
</dbReference>
<evidence type="ECO:0000259" key="10">
    <source>
        <dbReference type="Pfam" id="PF08801"/>
    </source>
</evidence>
<sequence>MFSASSANTPVGTVRTSRRRARPASNEGSGPKAKRQRSTMTEHTFVPPDGPVEMEETKPNLLKLSPTLARHESPPIATIPTRDIAVRGKKQRSGERLMKEDGSVNLTKNDTYTVSKLPALPDFLRRDAMSRQHGAIYSDSGYALALTHTHAIVWPYTAHEASPESFSFALPEASKHTFDPLPLGSLVSASASSEEPGLVVIIPNTGKITYWESIASAATLNLRLQRNGVEEKIAGMMSGEKVVQILNAESAGFMLAFSTGRIAFMTVRDGNGKPKISVQFLRSGNGSANTGIFGSLRNVLSSSSWHGEISAIRAGPSDRNGERNVVLATKKGKIQSWDIHRSGHTSMIAESDSREPIILAIKQAIPSLNHLLIETFELLDIAYKPEKTESNSSTAVVRRGKNGGQPLLLLTSLTDRNVSHYSLVEVVLSPTELIIGSIRPIKSYATPVDRNTTSKSRLYLPDPNLAFVVFNLAVVVVSLAKQEESPDSQLMAENHLYPHTFEDVVDFSGDLNIEIVGSGMENPTALQSTSGDHKTRRYKIKQPSTVLLVRGGGVIRVAANDVSKLRSAETAPQVTAKTKLTQAVFYGTLSENPINFAVRPESEFPSREVAEAALELSADILKSEISKIPSLTASVEQNLRLRSAALHELACYLQSSGVELDRVTRWRLLWDAEKMAAAMIVWKKYDECVSEKPAGQKRGLLTEVVEFIHEDYKSNPVTEAGELDRVRFWFLKDIWRLDIALPWAYQVMKYTFQDGEKGHDVVMEVLSEANDLVIGALQGAFDFRTENVSLYGLETEPLEHGILTSDYEGLPEFWTSTQYLVENLRKQPRLAAVLLKEYWDKGDQREGQPSAAVLSKVRNEQHTLIDMAIRSNYERIRWASVQQDQQIKIQVDLLQVAQSELEEEIKELSNALELPDEAMHLAEQHQMLPTLASVLFYELKEGVSNLDDPNFDPELRPNVQRRNNMLQNTVSHCFERFGMRWASAYYELVIQTNSMKDLLDGFPEKSPYLTQFLREKPEYAKIGWIQEVTREKDFDKASQTLLNLGRYREQDAWSKKIELSIGKLARLSCKSYSEDHGIIIPDGGKMELRSTHDQLALIKIQEIIYDHVHMTISNAIDQIGEVQLAMETYGNQKQLNNSSHFYTLLSENMNTLVEHRAMTGLELVDLLSLMGDNGPEDTLRHQQFFLALKAVRHGVPDKGDSILMQRVVWRRCMLRDDWAALNDTEGMNDAEAAERLERTALYLTFRACLKDDLLSKDSVIKPINPEAILGAATDELDHRFDRLDSGVRDTFFRDYQQEDAAFEYHITHHRLEKWHQVIFDQAQRDYKDELANETSHGVAHMRALLQAAEKRISDKEAAEAEKAVSSRRVLKGAVNGHGIANGNGNGVLGHGRSFRSSVKQY</sequence>
<keyword evidence="7" id="KW-0539">Nucleus</keyword>
<reference evidence="11" key="1">
    <citation type="submission" date="2021-07" db="EMBL/GenBank/DDBJ databases">
        <authorList>
            <person name="Durling M."/>
        </authorList>
    </citation>
    <scope>NUCLEOTIDE SEQUENCE</scope>
</reference>
<dbReference type="InterPro" id="IPR014908">
    <property type="entry name" value="Nucleoporin_Nup133/Nup155_N"/>
</dbReference>
<proteinExistence type="inferred from homology"/>
<evidence type="ECO:0000256" key="7">
    <source>
        <dbReference type="ARBA" id="ARBA00023242"/>
    </source>
</evidence>
<evidence type="ECO:0000256" key="8">
    <source>
        <dbReference type="SAM" id="MobiDB-lite"/>
    </source>
</evidence>
<protein>
    <submittedName>
        <fullName evidence="11">Uncharacterized protein</fullName>
    </submittedName>
</protein>
<gene>
    <name evidence="11" type="ORF">HYALB_00013153</name>
</gene>
<dbReference type="Pfam" id="PF08801">
    <property type="entry name" value="Nucleoporin_N"/>
    <property type="match status" value="1"/>
</dbReference>
<dbReference type="InterPro" id="IPR007187">
    <property type="entry name" value="Nucleoporin_Nup133/Nup155_C"/>
</dbReference>
<dbReference type="PANTHER" id="PTHR13405:SF11">
    <property type="entry name" value="NUCLEAR PORE COMPLEX PROTEIN NUP133"/>
    <property type="match status" value="1"/>
</dbReference>
<dbReference type="Pfam" id="PF03177">
    <property type="entry name" value="Nucleoporin_C"/>
    <property type="match status" value="1"/>
</dbReference>
<dbReference type="GO" id="GO:0016973">
    <property type="term" value="P:poly(A)+ mRNA export from nucleus"/>
    <property type="evidence" value="ECO:0007669"/>
    <property type="project" value="TreeGrafter"/>
</dbReference>
<feature type="domain" description="Nucleoporin Nup133/Nup155-like N-terminal" evidence="10">
    <location>
        <begin position="107"/>
        <end position="556"/>
    </location>
</feature>
<dbReference type="Gene3D" id="2.130.10.10">
    <property type="entry name" value="YVTN repeat-like/Quinoprotein amine dehydrogenase"/>
    <property type="match status" value="1"/>
</dbReference>
<keyword evidence="12" id="KW-1185">Reference proteome</keyword>
<evidence type="ECO:0000256" key="1">
    <source>
        <dbReference type="ARBA" id="ARBA00004259"/>
    </source>
</evidence>
<dbReference type="GO" id="GO:0031080">
    <property type="term" value="C:nuclear pore outer ring"/>
    <property type="evidence" value="ECO:0007669"/>
    <property type="project" value="TreeGrafter"/>
</dbReference>
<dbReference type="InterPro" id="IPR015943">
    <property type="entry name" value="WD40/YVTN_repeat-like_dom_sf"/>
</dbReference>
<dbReference type="GO" id="GO:0006606">
    <property type="term" value="P:protein import into nucleus"/>
    <property type="evidence" value="ECO:0007669"/>
    <property type="project" value="TreeGrafter"/>
</dbReference>
<comment type="caution">
    <text evidence="11">The sequence shown here is derived from an EMBL/GenBank/DDBJ whole genome shotgun (WGS) entry which is preliminary data.</text>
</comment>
<evidence type="ECO:0000256" key="6">
    <source>
        <dbReference type="ARBA" id="ARBA00023010"/>
    </source>
</evidence>
<dbReference type="Proteomes" id="UP000701801">
    <property type="component" value="Unassembled WGS sequence"/>
</dbReference>
<evidence type="ECO:0000313" key="12">
    <source>
        <dbReference type="Proteomes" id="UP000701801"/>
    </source>
</evidence>
<evidence type="ECO:0000313" key="11">
    <source>
        <dbReference type="EMBL" id="CAG8980611.1"/>
    </source>
</evidence>
<accession>A0A9N9QAX4</accession>